<evidence type="ECO:0000256" key="2">
    <source>
        <dbReference type="ARBA" id="ARBA00004990"/>
    </source>
</evidence>
<evidence type="ECO:0000256" key="14">
    <source>
        <dbReference type="ARBA" id="ARBA00047984"/>
    </source>
</evidence>
<name>A0A0F4Z430_RASE3</name>
<dbReference type="Pfam" id="PF00271">
    <property type="entry name" value="Helicase_C"/>
    <property type="match status" value="1"/>
</dbReference>
<feature type="compositionally biased region" description="Basic and acidic residues" evidence="17">
    <location>
        <begin position="1085"/>
        <end position="1100"/>
    </location>
</feature>
<dbReference type="CDD" id="cd17949">
    <property type="entry name" value="DEADc_DDX31"/>
    <property type="match status" value="1"/>
</dbReference>
<reference evidence="20 21" key="1">
    <citation type="submission" date="2015-04" db="EMBL/GenBank/DDBJ databases">
        <authorList>
            <person name="Heijne W.H."/>
            <person name="Fedorova N.D."/>
            <person name="Nierman W.C."/>
            <person name="Vollebregt A.W."/>
            <person name="Zhao Z."/>
            <person name="Wu L."/>
            <person name="Kumar M."/>
            <person name="Stam H."/>
            <person name="van den Berg M.A."/>
            <person name="Pel H.J."/>
        </authorList>
    </citation>
    <scope>NUCLEOTIDE SEQUENCE [LARGE SCALE GENOMIC DNA]</scope>
    <source>
        <strain evidence="20 21">CBS 393.64</strain>
    </source>
</reference>
<dbReference type="InterPro" id="IPR014729">
    <property type="entry name" value="Rossmann-like_a/b/a_fold"/>
</dbReference>
<gene>
    <name evidence="20" type="ORF">T310_0687</name>
</gene>
<evidence type="ECO:0000256" key="15">
    <source>
        <dbReference type="ARBA" id="ARBA00048258"/>
    </source>
</evidence>
<dbReference type="NCBIfam" id="TIGR00018">
    <property type="entry name" value="panC"/>
    <property type="match status" value="1"/>
</dbReference>
<dbReference type="GO" id="GO:0004592">
    <property type="term" value="F:pantoate-beta-alanine ligase activity"/>
    <property type="evidence" value="ECO:0007669"/>
    <property type="project" value="UniProtKB-EC"/>
</dbReference>
<dbReference type="InterPro" id="IPR025313">
    <property type="entry name" value="SPB4-like_CTE"/>
</dbReference>
<dbReference type="CDD" id="cd18787">
    <property type="entry name" value="SF2_C_DEAD"/>
    <property type="match status" value="1"/>
</dbReference>
<evidence type="ECO:0000313" key="21">
    <source>
        <dbReference type="Proteomes" id="UP000053958"/>
    </source>
</evidence>
<dbReference type="GO" id="GO:0015940">
    <property type="term" value="P:pantothenate biosynthetic process"/>
    <property type="evidence" value="ECO:0007669"/>
    <property type="project" value="UniProtKB-UniPathway"/>
</dbReference>
<dbReference type="GO" id="GO:0005524">
    <property type="term" value="F:ATP binding"/>
    <property type="evidence" value="ECO:0007669"/>
    <property type="project" value="UniProtKB-UniRule"/>
</dbReference>
<dbReference type="OrthoDB" id="422663at2759"/>
<keyword evidence="9 16" id="KW-0378">Hydrolase</keyword>
<dbReference type="GO" id="GO:0003724">
    <property type="term" value="F:RNA helicase activity"/>
    <property type="evidence" value="ECO:0007669"/>
    <property type="project" value="UniProtKB-EC"/>
</dbReference>
<dbReference type="UniPathway" id="UPA00028">
    <property type="reaction ID" value="UER00005"/>
</dbReference>
<dbReference type="FunFam" id="3.30.1300.10:FF:000002">
    <property type="entry name" value="Pantoate--beta-alanine ligase"/>
    <property type="match status" value="1"/>
</dbReference>
<dbReference type="FunFam" id="3.40.50.620:FF:000013">
    <property type="entry name" value="Pantothenate synthetase"/>
    <property type="match status" value="1"/>
</dbReference>
<comment type="similarity">
    <text evidence="16">Belongs to the DEAD box helicase family.</text>
</comment>
<evidence type="ECO:0000256" key="3">
    <source>
        <dbReference type="ARBA" id="ARBA00009256"/>
    </source>
</evidence>
<dbReference type="Pfam" id="PF00270">
    <property type="entry name" value="DEAD"/>
    <property type="match status" value="1"/>
</dbReference>
<keyword evidence="6" id="KW-0436">Ligase</keyword>
<evidence type="ECO:0000256" key="11">
    <source>
        <dbReference type="ARBA" id="ARBA00022840"/>
    </source>
</evidence>
<organism evidence="20 21">
    <name type="scientific">Rasamsonia emersonii (strain ATCC 16479 / CBS 393.64 / IMI 116815)</name>
    <dbReference type="NCBI Taxonomy" id="1408163"/>
    <lineage>
        <taxon>Eukaryota</taxon>
        <taxon>Fungi</taxon>
        <taxon>Dikarya</taxon>
        <taxon>Ascomycota</taxon>
        <taxon>Pezizomycotina</taxon>
        <taxon>Eurotiomycetes</taxon>
        <taxon>Eurotiomycetidae</taxon>
        <taxon>Eurotiales</taxon>
        <taxon>Trichocomaceae</taxon>
        <taxon>Rasamsonia</taxon>
    </lineage>
</organism>
<comment type="function">
    <text evidence="16">RNA helicase.</text>
</comment>
<sequence length="1159" mass="126513">MNASQRRAYSFQVFRDVPPLRQLRRQLLLSNRTVGFVPTMGALHEGHLSLIRQAAAENTDVFVSIYVNPTQFGANEDLESYPRTWDSDVEKLENLNKELEQKRSATPQGRVTAILAPTTKVMYPTLPPTSEPHGDGSFVTITPLATKLEGKSRPVFFRGVATVCTKLFNIVTPDRVYFGQKDIQQCVIIQRMVKDFHIDTEVRICPTVRESDGLAMSSRNVYLGTRRRAVGLVLYRALQAAQAAYESGKYQRAEILGAADEVTAQILAEQKLLPPSQRALFEVDYISLADSDSLDEIDVVDPSKGAILSGAVKMLPIEDPQPDEDTGVGSGTITVRLIDNIILKPQNGTLGLGDSGGPNKISPPSLRGAGTKAEQNDGMLLNFSLPDEGIIKPTTKFKGGTWRDRLSAKKIAQRRSKLPNNNKTDSSNPNRIQVAATRGGGGGGDSESRPHKRQKTDGGEFKPSTTTTAGGATTTAAAAGGGAHRPRQVISSLFSSNPTPRTVTEADKQQHEGEEADATDIKPTNAPLLDGIEDFTALGLSQTLAAHLMTKMELKAPTAIQKSSIPQLLKEQNDAFIQAETGSGKTLAYLLPLVQRIMALKSSDSDGTGKNGMIHRDTGLFAIVLAPTRELCKQISVVLENLLRCAHWIVAGTVIGGEKKKSEKARLRKGLNILVATPGRLADHLDNTQVLDVSNVRWLVLDEGDRLMDLGFEEEIQGIVKKLDAKQRPSKVIGLPDKRMTVLCSATLKMNVQRLGEISLKDAVHIKPDPAGEAQQQQQQQKEEEGEGEEKKDGEGTAFKVPAQLKQSYVVTAAKLRLVTLTALMKRTFMRKGSVMKAIIFVSCADSVEFHFEETSKNSSITSSHRTIAPATAFSNPSNPVTIYKLHGSLPQHVRTSTLSAFARSRDAAVLICTDVASRGLDLPNVDFVVEYDPAFSADDHLHRIGRTARLGRDGRALIFLLPGCEEGYVEVLKRGYRDGGKALSRTDANEVLKRGFGGNVDAASKDWEAKATEWQLEVERWALENPQALELARRAYQSHIRAYATHVAAERSMFNIKELHLGHLAKAFALRDRPSKINVPGLRPGKEQTKKDFKAERKTAKATTSAAGKKRKKAASGGRADEDDDDDIPRAINSEDAASKMRAKMKELMGGVSEFNLA</sequence>
<dbReference type="InterPro" id="IPR003721">
    <property type="entry name" value="Pantoate_ligase"/>
</dbReference>
<dbReference type="Gene3D" id="3.30.1300.10">
    <property type="entry name" value="Pantoate-beta-alanine ligase, C-terminal domain"/>
    <property type="match status" value="1"/>
</dbReference>
<protein>
    <recommendedName>
        <fullName evidence="16">ATP-dependent RNA helicase</fullName>
        <ecNumber evidence="16">3.6.4.13</ecNumber>
    </recommendedName>
</protein>
<dbReference type="PROSITE" id="PS51192">
    <property type="entry name" value="HELICASE_ATP_BIND_1"/>
    <property type="match status" value="1"/>
</dbReference>
<dbReference type="PANTHER" id="PTHR24031">
    <property type="entry name" value="RNA HELICASE"/>
    <property type="match status" value="1"/>
</dbReference>
<dbReference type="GO" id="GO:0006364">
    <property type="term" value="P:rRNA processing"/>
    <property type="evidence" value="ECO:0007669"/>
    <property type="project" value="UniProtKB-KW"/>
</dbReference>
<dbReference type="InterPro" id="IPR042176">
    <property type="entry name" value="Pantoate_ligase_C"/>
</dbReference>
<feature type="compositionally biased region" description="Polar residues" evidence="17">
    <location>
        <begin position="489"/>
        <end position="502"/>
    </location>
</feature>
<dbReference type="Pfam" id="PF02569">
    <property type="entry name" value="Pantoate_ligase"/>
    <property type="match status" value="1"/>
</dbReference>
<feature type="region of interest" description="Disordered" evidence="17">
    <location>
        <begin position="769"/>
        <end position="798"/>
    </location>
</feature>
<dbReference type="SMART" id="SM00487">
    <property type="entry name" value="DEXDc"/>
    <property type="match status" value="1"/>
</dbReference>
<feature type="domain" description="Helicase ATP-binding" evidence="18">
    <location>
        <begin position="566"/>
        <end position="766"/>
    </location>
</feature>
<dbReference type="STRING" id="1408163.A0A0F4Z430"/>
<dbReference type="EC" id="3.6.4.13" evidence="16"/>
<evidence type="ECO:0000256" key="5">
    <source>
        <dbReference type="ARBA" id="ARBA00022552"/>
    </source>
</evidence>
<keyword evidence="11 16" id="KW-0067">ATP-binding</keyword>
<dbReference type="Proteomes" id="UP000053958">
    <property type="component" value="Unassembled WGS sequence"/>
</dbReference>
<feature type="region of interest" description="Disordered" evidence="17">
    <location>
        <begin position="411"/>
        <end position="524"/>
    </location>
</feature>
<dbReference type="HAMAP" id="MF_00158">
    <property type="entry name" value="PanC"/>
    <property type="match status" value="1"/>
</dbReference>
<comment type="catalytic activity">
    <reaction evidence="14 16">
        <text>ATP + H2O = ADP + phosphate + H(+)</text>
        <dbReference type="Rhea" id="RHEA:13065"/>
        <dbReference type="ChEBI" id="CHEBI:15377"/>
        <dbReference type="ChEBI" id="CHEBI:15378"/>
        <dbReference type="ChEBI" id="CHEBI:30616"/>
        <dbReference type="ChEBI" id="CHEBI:43474"/>
        <dbReference type="ChEBI" id="CHEBI:456216"/>
        <dbReference type="EC" id="3.6.4.13"/>
    </reaction>
</comment>
<comment type="subcellular location">
    <subcellularLocation>
        <location evidence="1">Nucleus</location>
        <location evidence="1">Nucleolus</location>
    </subcellularLocation>
</comment>
<dbReference type="EMBL" id="LASV01000028">
    <property type="protein sequence ID" value="KKA25279.1"/>
    <property type="molecule type" value="Genomic_DNA"/>
</dbReference>
<evidence type="ECO:0000256" key="12">
    <source>
        <dbReference type="ARBA" id="ARBA00022884"/>
    </source>
</evidence>
<feature type="region of interest" description="Disordered" evidence="17">
    <location>
        <begin position="1076"/>
        <end position="1140"/>
    </location>
</feature>
<keyword evidence="8 16" id="KW-0547">Nucleotide-binding</keyword>
<dbReference type="Pfam" id="PF13959">
    <property type="entry name" value="CTE_SPB4"/>
    <property type="match status" value="1"/>
</dbReference>
<dbReference type="SUPFAM" id="SSF52374">
    <property type="entry name" value="Nucleotidylyl transferase"/>
    <property type="match status" value="1"/>
</dbReference>
<evidence type="ECO:0000256" key="1">
    <source>
        <dbReference type="ARBA" id="ARBA00004604"/>
    </source>
</evidence>
<evidence type="ECO:0000259" key="18">
    <source>
        <dbReference type="PROSITE" id="PS51192"/>
    </source>
</evidence>
<keyword evidence="12 16" id="KW-0694">RNA-binding</keyword>
<dbReference type="Gene3D" id="3.40.50.620">
    <property type="entry name" value="HUPs"/>
    <property type="match status" value="1"/>
</dbReference>
<dbReference type="SUPFAM" id="SSF52540">
    <property type="entry name" value="P-loop containing nucleoside triphosphate hydrolases"/>
    <property type="match status" value="2"/>
</dbReference>
<accession>A0A0F4Z430</accession>
<dbReference type="AlphaFoldDB" id="A0A0F4Z430"/>
<dbReference type="SMART" id="SM00490">
    <property type="entry name" value="HELICc"/>
    <property type="match status" value="1"/>
</dbReference>
<comment type="domain">
    <text evidence="16">The Q motif is unique to and characteristic of the DEAD box family of RNA helicases and controls ATP binding and hydrolysis.</text>
</comment>
<evidence type="ECO:0000256" key="9">
    <source>
        <dbReference type="ARBA" id="ARBA00022801"/>
    </source>
</evidence>
<evidence type="ECO:0000256" key="6">
    <source>
        <dbReference type="ARBA" id="ARBA00022598"/>
    </source>
</evidence>
<comment type="catalytic activity">
    <reaction evidence="15">
        <text>(R)-pantoate + beta-alanine + ATP = (R)-pantothenate + AMP + diphosphate + H(+)</text>
        <dbReference type="Rhea" id="RHEA:10912"/>
        <dbReference type="ChEBI" id="CHEBI:15378"/>
        <dbReference type="ChEBI" id="CHEBI:15980"/>
        <dbReference type="ChEBI" id="CHEBI:29032"/>
        <dbReference type="ChEBI" id="CHEBI:30616"/>
        <dbReference type="ChEBI" id="CHEBI:33019"/>
        <dbReference type="ChEBI" id="CHEBI:57966"/>
        <dbReference type="ChEBI" id="CHEBI:456215"/>
        <dbReference type="EC" id="6.3.2.1"/>
    </reaction>
</comment>
<evidence type="ECO:0000256" key="7">
    <source>
        <dbReference type="ARBA" id="ARBA00022655"/>
    </source>
</evidence>
<dbReference type="SMART" id="SM01178">
    <property type="entry name" value="DUF4217"/>
    <property type="match status" value="1"/>
</dbReference>
<dbReference type="InterPro" id="IPR001650">
    <property type="entry name" value="Helicase_C-like"/>
</dbReference>
<keyword evidence="7" id="KW-0566">Pantothenate biosynthesis</keyword>
<evidence type="ECO:0000256" key="16">
    <source>
        <dbReference type="RuleBase" id="RU365068"/>
    </source>
</evidence>
<keyword evidence="5" id="KW-0698">rRNA processing</keyword>
<keyword evidence="4" id="KW-0690">Ribosome biogenesis</keyword>
<dbReference type="InterPro" id="IPR014001">
    <property type="entry name" value="Helicase_ATP-bd"/>
</dbReference>
<dbReference type="InterPro" id="IPR011545">
    <property type="entry name" value="DEAD/DEAH_box_helicase_dom"/>
</dbReference>
<evidence type="ECO:0000256" key="13">
    <source>
        <dbReference type="ARBA" id="ARBA00023242"/>
    </source>
</evidence>
<dbReference type="GO" id="GO:0016787">
    <property type="term" value="F:hydrolase activity"/>
    <property type="evidence" value="ECO:0007669"/>
    <property type="project" value="UniProtKB-KW"/>
</dbReference>
<dbReference type="GeneID" id="25312741"/>
<dbReference type="Gene3D" id="3.40.50.300">
    <property type="entry name" value="P-loop containing nucleotide triphosphate hydrolases"/>
    <property type="match status" value="2"/>
</dbReference>
<comment type="similarity">
    <text evidence="3">Belongs to the pantothenate synthetase family.</text>
</comment>
<proteinExistence type="inferred from homology"/>
<dbReference type="GO" id="GO:0005730">
    <property type="term" value="C:nucleolus"/>
    <property type="evidence" value="ECO:0007669"/>
    <property type="project" value="UniProtKB-SubCell"/>
</dbReference>
<evidence type="ECO:0000313" key="20">
    <source>
        <dbReference type="EMBL" id="KKA25279.1"/>
    </source>
</evidence>
<dbReference type="CDD" id="cd00560">
    <property type="entry name" value="PanC"/>
    <property type="match status" value="1"/>
</dbReference>
<dbReference type="InterPro" id="IPR027417">
    <property type="entry name" value="P-loop_NTPase"/>
</dbReference>
<keyword evidence="21" id="KW-1185">Reference proteome</keyword>
<comment type="pathway">
    <text evidence="2">Cofactor biosynthesis; (R)-pantothenate biosynthesis; (R)-pantothenate from (R)-pantoate and beta-alanine: step 1/1.</text>
</comment>
<feature type="compositionally biased region" description="Basic and acidic residues" evidence="17">
    <location>
        <begin position="504"/>
        <end position="513"/>
    </location>
</feature>
<evidence type="ECO:0000256" key="10">
    <source>
        <dbReference type="ARBA" id="ARBA00022806"/>
    </source>
</evidence>
<feature type="compositionally biased region" description="Polar residues" evidence="17">
    <location>
        <begin position="418"/>
        <end position="431"/>
    </location>
</feature>
<feature type="compositionally biased region" description="Low complexity" evidence="17">
    <location>
        <begin position="465"/>
        <end position="478"/>
    </location>
</feature>
<evidence type="ECO:0000256" key="8">
    <source>
        <dbReference type="ARBA" id="ARBA00022741"/>
    </source>
</evidence>
<comment type="caution">
    <text evidence="20">The sequence shown here is derived from an EMBL/GenBank/DDBJ whole genome shotgun (WGS) entry which is preliminary data.</text>
</comment>
<keyword evidence="13" id="KW-0539">Nucleus</keyword>
<dbReference type="RefSeq" id="XP_013331891.1">
    <property type="nucleotide sequence ID" value="XM_013476437.1"/>
</dbReference>
<feature type="region of interest" description="Disordered" evidence="17">
    <location>
        <begin position="348"/>
        <end position="372"/>
    </location>
</feature>
<keyword evidence="10 16" id="KW-0347">Helicase</keyword>
<evidence type="ECO:0000256" key="17">
    <source>
        <dbReference type="SAM" id="MobiDB-lite"/>
    </source>
</evidence>
<evidence type="ECO:0000256" key="4">
    <source>
        <dbReference type="ARBA" id="ARBA00022517"/>
    </source>
</evidence>
<feature type="domain" description="Helicase C-terminal" evidence="19">
    <location>
        <begin position="804"/>
        <end position="1009"/>
    </location>
</feature>
<evidence type="ECO:0000259" key="19">
    <source>
        <dbReference type="PROSITE" id="PS51194"/>
    </source>
</evidence>
<dbReference type="GO" id="GO:0003723">
    <property type="term" value="F:RNA binding"/>
    <property type="evidence" value="ECO:0007669"/>
    <property type="project" value="UniProtKB-UniRule"/>
</dbReference>
<dbReference type="PROSITE" id="PS51194">
    <property type="entry name" value="HELICASE_CTER"/>
    <property type="match status" value="1"/>
</dbReference>